<gene>
    <name evidence="1" type="ORF">RZS28_13055</name>
</gene>
<evidence type="ECO:0000313" key="2">
    <source>
        <dbReference type="Proteomes" id="UP001626536"/>
    </source>
</evidence>
<protein>
    <submittedName>
        <fullName evidence="1">Uncharacterized protein</fullName>
    </submittedName>
</protein>
<dbReference type="EMBL" id="CP136862">
    <property type="protein sequence ID" value="WOJ88738.1"/>
    <property type="molecule type" value="Genomic_DNA"/>
</dbReference>
<dbReference type="Proteomes" id="UP001626536">
    <property type="component" value="Chromosome"/>
</dbReference>
<organism evidence="1 2">
    <name type="scientific">Methylocapsa polymorpha</name>
    <dbReference type="NCBI Taxonomy" id="3080828"/>
    <lineage>
        <taxon>Bacteria</taxon>
        <taxon>Pseudomonadati</taxon>
        <taxon>Pseudomonadota</taxon>
        <taxon>Alphaproteobacteria</taxon>
        <taxon>Hyphomicrobiales</taxon>
        <taxon>Beijerinckiaceae</taxon>
        <taxon>Methylocapsa</taxon>
    </lineage>
</organism>
<evidence type="ECO:0000313" key="1">
    <source>
        <dbReference type="EMBL" id="WOJ88738.1"/>
    </source>
</evidence>
<keyword evidence="2" id="KW-1185">Reference proteome</keyword>
<proteinExistence type="predicted"/>
<dbReference type="RefSeq" id="WP_407338176.1">
    <property type="nucleotide sequence ID" value="NZ_CP136862.1"/>
</dbReference>
<name>A0ABZ0HNJ0_9HYPH</name>
<accession>A0ABZ0HNJ0</accession>
<sequence>MLAPSRRTGARAALAALALLGVLTLLRPAYSDVREWLQRHFSFLGGGKPEAFRDALDDPTAKLFAFFQPLGLLPIIAPAGETPGDVYKTTLGGFRSRQPTCFPKLAEVHGSANLPSMTEATESELNASLKAAIEDASLGEGGVKLRFERAGTLRFENVSFLSTGEAEAIKSFEATKTRPECAPLAPLLDPKMNPAGAEGLILGNVYSATADAKWKVSTEGSGQAKVSADDLVKIIKKAAERLLKRSIPVNIDIGVEVEGGRNSAREISLVSSQPLPVAYTPLFISVRHLAQVSKELKSVEILESVFVAERRSNPSMPKRELRNVMTKEASMDLPSVNAISTAMQTGPFTPFDPENPDHAAYIAAVDTLLALSLEVSET</sequence>
<reference evidence="1 2" key="1">
    <citation type="submission" date="2023-10" db="EMBL/GenBank/DDBJ databases">
        <title>Novel methanotroph of the genus Methylocapsa from a subarctic wetland.</title>
        <authorList>
            <person name="Belova S.E."/>
            <person name="Oshkin I.Y."/>
            <person name="Miroshnikov K."/>
            <person name="Dedysh S.N."/>
        </authorList>
    </citation>
    <scope>NUCLEOTIDE SEQUENCE [LARGE SCALE GENOMIC DNA]</scope>
    <source>
        <strain evidence="1 2">RX1</strain>
    </source>
</reference>